<accession>A0ABW0MPL8</accession>
<gene>
    <name evidence="2" type="ORF">ACFPQ5_18500</name>
</gene>
<proteinExistence type="predicted"/>
<dbReference type="Proteomes" id="UP001596101">
    <property type="component" value="Unassembled WGS sequence"/>
</dbReference>
<keyword evidence="1" id="KW-0472">Membrane</keyword>
<dbReference type="RefSeq" id="WP_379759068.1">
    <property type="nucleotide sequence ID" value="NZ_JBHSMR010000013.1"/>
</dbReference>
<dbReference type="EMBL" id="JBHSMR010000013">
    <property type="protein sequence ID" value="MFC5480193.1"/>
    <property type="molecule type" value="Genomic_DNA"/>
</dbReference>
<sequence>MAARIEAGSPPRRGHRSLRALVLATAALMLLYWGAFGWMVYRAPMPYEAIDLDHDGSVSFDEADYVSSFGMRTIYKQGEKCVEYYAEKDGHALKLVCPK</sequence>
<keyword evidence="1" id="KW-0812">Transmembrane</keyword>
<comment type="caution">
    <text evidence="2">The sequence shown here is derived from an EMBL/GenBank/DDBJ whole genome shotgun (WGS) entry which is preliminary data.</text>
</comment>
<organism evidence="2 3">
    <name type="scientific">Massilia suwonensis</name>
    <dbReference type="NCBI Taxonomy" id="648895"/>
    <lineage>
        <taxon>Bacteria</taxon>
        <taxon>Pseudomonadati</taxon>
        <taxon>Pseudomonadota</taxon>
        <taxon>Betaproteobacteria</taxon>
        <taxon>Burkholderiales</taxon>
        <taxon>Oxalobacteraceae</taxon>
        <taxon>Telluria group</taxon>
        <taxon>Massilia</taxon>
    </lineage>
</organism>
<protein>
    <recommendedName>
        <fullName evidence="4">EF-hand domain-containing protein</fullName>
    </recommendedName>
</protein>
<name>A0ABW0MPL8_9BURK</name>
<evidence type="ECO:0008006" key="4">
    <source>
        <dbReference type="Google" id="ProtNLM"/>
    </source>
</evidence>
<evidence type="ECO:0000256" key="1">
    <source>
        <dbReference type="SAM" id="Phobius"/>
    </source>
</evidence>
<reference evidence="3" key="1">
    <citation type="journal article" date="2019" name="Int. J. Syst. Evol. Microbiol.">
        <title>The Global Catalogue of Microorganisms (GCM) 10K type strain sequencing project: providing services to taxonomists for standard genome sequencing and annotation.</title>
        <authorList>
            <consortium name="The Broad Institute Genomics Platform"/>
            <consortium name="The Broad Institute Genome Sequencing Center for Infectious Disease"/>
            <person name="Wu L."/>
            <person name="Ma J."/>
        </authorList>
    </citation>
    <scope>NUCLEOTIDE SEQUENCE [LARGE SCALE GENOMIC DNA]</scope>
    <source>
        <strain evidence="3">CCUG 43111</strain>
    </source>
</reference>
<evidence type="ECO:0000313" key="2">
    <source>
        <dbReference type="EMBL" id="MFC5480193.1"/>
    </source>
</evidence>
<keyword evidence="3" id="KW-1185">Reference proteome</keyword>
<feature type="transmembrane region" description="Helical" evidence="1">
    <location>
        <begin position="20"/>
        <end position="41"/>
    </location>
</feature>
<evidence type="ECO:0000313" key="3">
    <source>
        <dbReference type="Proteomes" id="UP001596101"/>
    </source>
</evidence>
<keyword evidence="1" id="KW-1133">Transmembrane helix</keyword>